<dbReference type="RefSeq" id="WP_111506314.1">
    <property type="nucleotide sequence ID" value="NZ_QKYN01000130.1"/>
</dbReference>
<keyword evidence="2 4" id="KW-0732">Signal</keyword>
<accession>A0A2X0IAJ3</accession>
<evidence type="ECO:0000256" key="2">
    <source>
        <dbReference type="ARBA" id="ARBA00022729"/>
    </source>
</evidence>
<dbReference type="OrthoDB" id="4498590at2"/>
<proteinExistence type="inferred from homology"/>
<dbReference type="InterPro" id="IPR000073">
    <property type="entry name" value="AB_hydrolase_1"/>
</dbReference>
<name>A0A2X0IAJ3_9ACTN</name>
<dbReference type="InterPro" id="IPR029058">
    <property type="entry name" value="AB_hydrolase_fold"/>
</dbReference>
<keyword evidence="8" id="KW-1185">Reference proteome</keyword>
<feature type="chain" id="PRO_5039288343" evidence="4">
    <location>
        <begin position="34"/>
        <end position="526"/>
    </location>
</feature>
<dbReference type="EMBL" id="QKYN01000130">
    <property type="protein sequence ID" value="RAG81964.1"/>
    <property type="molecule type" value="Genomic_DNA"/>
</dbReference>
<dbReference type="Pfam" id="PF00561">
    <property type="entry name" value="Abhydrolase_1"/>
    <property type="match status" value="1"/>
</dbReference>
<evidence type="ECO:0000259" key="5">
    <source>
        <dbReference type="Pfam" id="PF00561"/>
    </source>
</evidence>
<comment type="similarity">
    <text evidence="1">Belongs to the peptidase S33 family.</text>
</comment>
<gene>
    <name evidence="7" type="ORF">DN069_30040</name>
</gene>
<evidence type="ECO:0000259" key="6">
    <source>
        <dbReference type="Pfam" id="PF08386"/>
    </source>
</evidence>
<dbReference type="AlphaFoldDB" id="A0A2X0IAJ3"/>
<protein>
    <submittedName>
        <fullName evidence="7">Alpha/beta hydrolase</fullName>
    </submittedName>
</protein>
<evidence type="ECO:0000313" key="7">
    <source>
        <dbReference type="EMBL" id="RAG81964.1"/>
    </source>
</evidence>
<dbReference type="InterPro" id="IPR051601">
    <property type="entry name" value="Serine_prot/Carboxylest_S33"/>
</dbReference>
<dbReference type="InterPro" id="IPR013595">
    <property type="entry name" value="Pept_S33_TAP-like_C"/>
</dbReference>
<feature type="signal peptide" evidence="4">
    <location>
        <begin position="1"/>
        <end position="33"/>
    </location>
</feature>
<feature type="domain" description="AB hydrolase-1" evidence="5">
    <location>
        <begin position="105"/>
        <end position="258"/>
    </location>
</feature>
<dbReference type="Proteomes" id="UP000248889">
    <property type="component" value="Unassembled WGS sequence"/>
</dbReference>
<dbReference type="GO" id="GO:0016787">
    <property type="term" value="F:hydrolase activity"/>
    <property type="evidence" value="ECO:0007669"/>
    <property type="project" value="UniProtKB-KW"/>
</dbReference>
<evidence type="ECO:0000256" key="3">
    <source>
        <dbReference type="ARBA" id="ARBA00022801"/>
    </source>
</evidence>
<dbReference type="SUPFAM" id="SSF53474">
    <property type="entry name" value="alpha/beta-Hydrolases"/>
    <property type="match status" value="1"/>
</dbReference>
<dbReference type="PANTHER" id="PTHR43248">
    <property type="entry name" value="2-SUCCINYL-6-HYDROXY-2,4-CYCLOHEXADIENE-1-CARBOXYLATE SYNTHASE"/>
    <property type="match status" value="1"/>
</dbReference>
<dbReference type="Pfam" id="PF08386">
    <property type="entry name" value="Abhydrolase_4"/>
    <property type="match status" value="1"/>
</dbReference>
<organism evidence="7 8">
    <name type="scientific">Streptacidiphilus pinicola</name>
    <dbReference type="NCBI Taxonomy" id="2219663"/>
    <lineage>
        <taxon>Bacteria</taxon>
        <taxon>Bacillati</taxon>
        <taxon>Actinomycetota</taxon>
        <taxon>Actinomycetes</taxon>
        <taxon>Kitasatosporales</taxon>
        <taxon>Streptomycetaceae</taxon>
        <taxon>Streptacidiphilus</taxon>
    </lineage>
</organism>
<dbReference type="PANTHER" id="PTHR43248:SF29">
    <property type="entry name" value="TRIPEPTIDYL AMINOPEPTIDASE"/>
    <property type="match status" value="1"/>
</dbReference>
<evidence type="ECO:0000256" key="4">
    <source>
        <dbReference type="SAM" id="SignalP"/>
    </source>
</evidence>
<comment type="caution">
    <text evidence="7">The sequence shown here is derived from an EMBL/GenBank/DDBJ whole genome shotgun (WGS) entry which is preliminary data.</text>
</comment>
<sequence>MTTGTAPPSLRAARWGRRAGLAVAAVLASVAAAACTSNGANDAEADAGYRPDAIAWTSCSGLGSEFQCARVPVPLDWSRPTGRQIELAVIRRLASRPDARIGSMFVNPGGPGQSGVGLVRDSGEELDTFGDGRFDVVGWDPRGSNDSTHVECFTSSDEQDQFWKGVSIPSTPAESVAYQRKAEELASRCAKLTGDLLTHISTADTARDLDRLRALVGDPELTYVGLSYGSMIGQTYANLFPGRVRAMMLDGIVDTVAQTTSMEANITSAVSSTDEVLAQFEASCQQAGPGHCALAGHGDTVAQRMTRLFAAARRTPIPARHANPPGVLTYGDLQVSTFTPLRSPLTWPAFAKDLEAAVSGDASNLKTAAAALQAPEVLGVGATTSSAISCADAAARVPSSAWTRQIADFTDTSKLWGTVLGWWLWSPCASHWPSPDADRYTGPWNARTRTPILLINARYDPATGYRNAQAAQRRLGNAVLLTLNGYGHPSYQVPSKCVDEARVRYLVDLVTPANGTVCQPDRTPFG</sequence>
<feature type="domain" description="Peptidase S33 tripeptidyl aminopeptidase-like C-terminal" evidence="6">
    <location>
        <begin position="422"/>
        <end position="518"/>
    </location>
</feature>
<evidence type="ECO:0000313" key="8">
    <source>
        <dbReference type="Proteomes" id="UP000248889"/>
    </source>
</evidence>
<dbReference type="Gene3D" id="3.40.50.1820">
    <property type="entry name" value="alpha/beta hydrolase"/>
    <property type="match status" value="1"/>
</dbReference>
<keyword evidence="3 7" id="KW-0378">Hydrolase</keyword>
<reference evidence="7 8" key="1">
    <citation type="submission" date="2018-06" db="EMBL/GenBank/DDBJ databases">
        <title>Streptacidiphilus pinicola sp. nov., isolated from pine grove soil.</title>
        <authorList>
            <person name="Roh S.G."/>
            <person name="Park S."/>
            <person name="Kim M.-K."/>
            <person name="Yun B.-R."/>
            <person name="Park J."/>
            <person name="Kim M.J."/>
            <person name="Kim Y.S."/>
            <person name="Kim S.B."/>
        </authorList>
    </citation>
    <scope>NUCLEOTIDE SEQUENCE [LARGE SCALE GENOMIC DNA]</scope>
    <source>
        <strain evidence="7 8">MMS16-CNU450</strain>
    </source>
</reference>
<evidence type="ECO:0000256" key="1">
    <source>
        <dbReference type="ARBA" id="ARBA00010088"/>
    </source>
</evidence>